<dbReference type="Pfam" id="PF00126">
    <property type="entry name" value="HTH_1"/>
    <property type="match status" value="1"/>
</dbReference>
<keyword evidence="3" id="KW-0238">DNA-binding</keyword>
<evidence type="ECO:0000256" key="1">
    <source>
        <dbReference type="ARBA" id="ARBA00009437"/>
    </source>
</evidence>
<dbReference type="InterPro" id="IPR005119">
    <property type="entry name" value="LysR_subst-bd"/>
</dbReference>
<dbReference type="Proteomes" id="UP000307706">
    <property type="component" value="Unassembled WGS sequence"/>
</dbReference>
<accession>A0A5S3XDW8</accession>
<dbReference type="FunFam" id="1.10.10.10:FF:000001">
    <property type="entry name" value="LysR family transcriptional regulator"/>
    <property type="match status" value="1"/>
</dbReference>
<dbReference type="Gene3D" id="1.10.10.10">
    <property type="entry name" value="Winged helix-like DNA-binding domain superfamily/Winged helix DNA-binding domain"/>
    <property type="match status" value="1"/>
</dbReference>
<dbReference type="RefSeq" id="WP_138598747.1">
    <property type="nucleotide sequence ID" value="NZ_PNCK01000135.1"/>
</dbReference>
<dbReference type="EMBL" id="PNCK01000135">
    <property type="protein sequence ID" value="TMP37848.1"/>
    <property type="molecule type" value="Genomic_DNA"/>
</dbReference>
<dbReference type="SUPFAM" id="SSF53850">
    <property type="entry name" value="Periplasmic binding protein-like II"/>
    <property type="match status" value="1"/>
</dbReference>
<dbReference type="AlphaFoldDB" id="A0A5S3XDW8"/>
<sequence length="311" mass="35151">MNTVKLAPLLLIFVEVAKHKSFTKAAKKLGLSKSAVSLQIKRLEHDVKMQLLARNTRGVVLTGSGEALFKRSESLSGQIYHVVQDVQQVKAQPSGRFKVSVPPFFEQNMVVPALKQLLLEYPLIEPELVVTGSWVDLIEHQLDVAIFGGKMRDCEYKAQSIGRIHDVFTVSPGYLKQHADIGSLQDLIKGDHKLIATPWQNGRIKLFENGKAIEHVLPHTMFTNSLVTLVDMVEQDMGIALLPHSIIKKKILSGQLTHTFKHNFVQILPEITGQAWHFYFIHRYHANKPPHVSRFYELINFYFSAASEDVV</sequence>
<reference evidence="8 9" key="2">
    <citation type="submission" date="2019-06" db="EMBL/GenBank/DDBJ databases">
        <title>Co-occurence of chitin degradation, pigmentation and bioactivity in marine Pseudoalteromonas.</title>
        <authorList>
            <person name="Sonnenschein E.C."/>
            <person name="Bech P.K."/>
        </authorList>
    </citation>
    <scope>NUCLEOTIDE SEQUENCE [LARGE SCALE GENOMIC DNA]</scope>
    <source>
        <strain evidence="9">S2231</strain>
        <strain evidence="8">S2233</strain>
    </source>
</reference>
<evidence type="ECO:0000313" key="9">
    <source>
        <dbReference type="Proteomes" id="UP000307706"/>
    </source>
</evidence>
<dbReference type="InterPro" id="IPR036390">
    <property type="entry name" value="WH_DNA-bd_sf"/>
</dbReference>
<evidence type="ECO:0000256" key="2">
    <source>
        <dbReference type="ARBA" id="ARBA00023015"/>
    </source>
</evidence>
<organism evidence="7 9">
    <name type="scientific">Pseudoalteromonas citrea</name>
    <dbReference type="NCBI Taxonomy" id="43655"/>
    <lineage>
        <taxon>Bacteria</taxon>
        <taxon>Pseudomonadati</taxon>
        <taxon>Pseudomonadota</taxon>
        <taxon>Gammaproteobacteria</taxon>
        <taxon>Alteromonadales</taxon>
        <taxon>Pseudoalteromonadaceae</taxon>
        <taxon>Pseudoalteromonas</taxon>
    </lineage>
</organism>
<dbReference type="InterPro" id="IPR036388">
    <property type="entry name" value="WH-like_DNA-bd_sf"/>
</dbReference>
<reference evidence="8 9" key="1">
    <citation type="submission" date="2017-12" db="EMBL/GenBank/DDBJ databases">
        <authorList>
            <person name="Paulsen S."/>
            <person name="Gram L.K."/>
        </authorList>
    </citation>
    <scope>NUCLEOTIDE SEQUENCE [LARGE SCALE GENOMIC DNA]</scope>
    <source>
        <strain evidence="7 9">S2231</strain>
        <strain evidence="6 8">S2233</strain>
    </source>
</reference>
<dbReference type="PROSITE" id="PS50931">
    <property type="entry name" value="HTH_LYSR"/>
    <property type="match status" value="1"/>
</dbReference>
<feature type="domain" description="HTH lysR-type" evidence="5">
    <location>
        <begin position="9"/>
        <end position="62"/>
    </location>
</feature>
<evidence type="ECO:0000313" key="8">
    <source>
        <dbReference type="Proteomes" id="UP000305730"/>
    </source>
</evidence>
<name>A0A5S3XDW8_9GAMM</name>
<evidence type="ECO:0000313" key="6">
    <source>
        <dbReference type="EMBL" id="TMP37848.1"/>
    </source>
</evidence>
<dbReference type="EMBL" id="PNCL01000250">
    <property type="protein sequence ID" value="TMP50842.1"/>
    <property type="molecule type" value="Genomic_DNA"/>
</dbReference>
<dbReference type="Gene3D" id="3.40.190.290">
    <property type="match status" value="1"/>
</dbReference>
<gene>
    <name evidence="7" type="ORF">CWB96_22715</name>
    <name evidence="6" type="ORF">CWB97_22480</name>
</gene>
<dbReference type="InterPro" id="IPR000847">
    <property type="entry name" value="LysR_HTH_N"/>
</dbReference>
<comment type="caution">
    <text evidence="7">The sequence shown here is derived from an EMBL/GenBank/DDBJ whole genome shotgun (WGS) entry which is preliminary data.</text>
</comment>
<protein>
    <submittedName>
        <fullName evidence="7">LysR family transcriptional regulator</fullName>
    </submittedName>
</protein>
<reference evidence="7" key="3">
    <citation type="submission" date="2019-09" db="EMBL/GenBank/DDBJ databases">
        <title>Co-occurence of chitin degradation, pigmentation and bioactivity in marine Pseudoalteromonas.</title>
        <authorList>
            <person name="Sonnenschein E.C."/>
            <person name="Bech P.K."/>
        </authorList>
    </citation>
    <scope>NUCLEOTIDE SEQUENCE</scope>
    <source>
        <strain evidence="7">S2231</strain>
        <strain evidence="6">S2233</strain>
    </source>
</reference>
<proteinExistence type="inferred from homology"/>
<evidence type="ECO:0000256" key="3">
    <source>
        <dbReference type="ARBA" id="ARBA00023125"/>
    </source>
</evidence>
<keyword evidence="4" id="KW-0804">Transcription</keyword>
<dbReference type="InterPro" id="IPR058163">
    <property type="entry name" value="LysR-type_TF_proteobact-type"/>
</dbReference>
<dbReference type="Proteomes" id="UP000305730">
    <property type="component" value="Unassembled WGS sequence"/>
</dbReference>
<evidence type="ECO:0000313" key="7">
    <source>
        <dbReference type="EMBL" id="TMP50842.1"/>
    </source>
</evidence>
<dbReference type="OrthoDB" id="9786526at2"/>
<comment type="similarity">
    <text evidence="1">Belongs to the LysR transcriptional regulatory family.</text>
</comment>
<dbReference type="PRINTS" id="PR00039">
    <property type="entry name" value="HTHLYSR"/>
</dbReference>
<dbReference type="GO" id="GO:0003700">
    <property type="term" value="F:DNA-binding transcription factor activity"/>
    <property type="evidence" value="ECO:0007669"/>
    <property type="project" value="InterPro"/>
</dbReference>
<dbReference type="Pfam" id="PF03466">
    <property type="entry name" value="LysR_substrate"/>
    <property type="match status" value="1"/>
</dbReference>
<dbReference type="GO" id="GO:0003677">
    <property type="term" value="F:DNA binding"/>
    <property type="evidence" value="ECO:0007669"/>
    <property type="project" value="UniProtKB-KW"/>
</dbReference>
<keyword evidence="2" id="KW-0805">Transcription regulation</keyword>
<dbReference type="PANTHER" id="PTHR30537">
    <property type="entry name" value="HTH-TYPE TRANSCRIPTIONAL REGULATOR"/>
    <property type="match status" value="1"/>
</dbReference>
<dbReference type="SUPFAM" id="SSF46785">
    <property type="entry name" value="Winged helix' DNA-binding domain"/>
    <property type="match status" value="1"/>
</dbReference>
<evidence type="ECO:0000259" key="5">
    <source>
        <dbReference type="PROSITE" id="PS50931"/>
    </source>
</evidence>
<evidence type="ECO:0000256" key="4">
    <source>
        <dbReference type="ARBA" id="ARBA00023163"/>
    </source>
</evidence>
<keyword evidence="8" id="KW-1185">Reference proteome</keyword>
<dbReference type="PANTHER" id="PTHR30537:SF5">
    <property type="entry name" value="HTH-TYPE TRANSCRIPTIONAL ACTIVATOR TTDR-RELATED"/>
    <property type="match status" value="1"/>
</dbReference>